<dbReference type="GO" id="GO:0006457">
    <property type="term" value="P:protein folding"/>
    <property type="evidence" value="ECO:0007669"/>
    <property type="project" value="TreeGrafter"/>
</dbReference>
<evidence type="ECO:0000313" key="10">
    <source>
        <dbReference type="EMBL" id="CAG8557464.1"/>
    </source>
</evidence>
<feature type="domain" description="Cdc37 C-terminal" evidence="8">
    <location>
        <begin position="669"/>
        <end position="746"/>
    </location>
</feature>
<feature type="compositionally biased region" description="Basic and acidic residues" evidence="7">
    <location>
        <begin position="33"/>
        <end position="60"/>
    </location>
</feature>
<organism evidence="10 11">
    <name type="scientific">Diversispora eburnea</name>
    <dbReference type="NCBI Taxonomy" id="1213867"/>
    <lineage>
        <taxon>Eukaryota</taxon>
        <taxon>Fungi</taxon>
        <taxon>Fungi incertae sedis</taxon>
        <taxon>Mucoromycota</taxon>
        <taxon>Glomeromycotina</taxon>
        <taxon>Glomeromycetes</taxon>
        <taxon>Diversisporales</taxon>
        <taxon>Diversisporaceae</taxon>
        <taxon>Diversispora</taxon>
    </lineage>
</organism>
<dbReference type="Gene3D" id="3.30.70.330">
    <property type="match status" value="1"/>
</dbReference>
<evidence type="ECO:0000256" key="4">
    <source>
        <dbReference type="ARBA" id="ARBA00023186"/>
    </source>
</evidence>
<comment type="similarity">
    <text evidence="2">Belongs to the CDC37 family.</text>
</comment>
<dbReference type="InterPro" id="IPR012677">
    <property type="entry name" value="Nucleotide-bd_a/b_plait_sf"/>
</dbReference>
<feature type="region of interest" description="Disordered" evidence="7">
    <location>
        <begin position="385"/>
        <end position="407"/>
    </location>
</feature>
<dbReference type="Pfam" id="PF08565">
    <property type="entry name" value="CDC37_M"/>
    <property type="match status" value="1"/>
</dbReference>
<feature type="region of interest" description="Disordered" evidence="7">
    <location>
        <begin position="33"/>
        <end position="68"/>
    </location>
</feature>
<dbReference type="Proteomes" id="UP000789706">
    <property type="component" value="Unassembled WGS sequence"/>
</dbReference>
<dbReference type="GO" id="GO:0003676">
    <property type="term" value="F:nucleic acid binding"/>
    <property type="evidence" value="ECO:0007669"/>
    <property type="project" value="InterPro"/>
</dbReference>
<evidence type="ECO:0000259" key="8">
    <source>
        <dbReference type="SMART" id="SM01069"/>
    </source>
</evidence>
<dbReference type="SMART" id="SM01069">
    <property type="entry name" value="CDC37_C"/>
    <property type="match status" value="1"/>
</dbReference>
<dbReference type="InterPro" id="IPR038189">
    <property type="entry name" value="Cdc37_Hsp90-bd_sf"/>
</dbReference>
<dbReference type="GO" id="GO:0019901">
    <property type="term" value="F:protein kinase binding"/>
    <property type="evidence" value="ECO:0007669"/>
    <property type="project" value="InterPro"/>
</dbReference>
<evidence type="ECO:0000256" key="5">
    <source>
        <dbReference type="ARBA" id="ARBA00031396"/>
    </source>
</evidence>
<name>A0A9N9B6V8_9GLOM</name>
<feature type="coiled-coil region" evidence="6">
    <location>
        <begin position="433"/>
        <end position="460"/>
    </location>
</feature>
<keyword evidence="6" id="KW-0175">Coiled coil</keyword>
<evidence type="ECO:0000313" key="11">
    <source>
        <dbReference type="Proteomes" id="UP000789706"/>
    </source>
</evidence>
<proteinExistence type="inferred from homology"/>
<keyword evidence="4" id="KW-0143">Chaperone</keyword>
<dbReference type="SUPFAM" id="SSF101391">
    <property type="entry name" value="Hsp90 co-chaperone CDC37"/>
    <property type="match status" value="1"/>
</dbReference>
<dbReference type="InterPro" id="IPR035979">
    <property type="entry name" value="RBD_domain_sf"/>
</dbReference>
<dbReference type="InterPro" id="IPR013874">
    <property type="entry name" value="Cdc37_Hsp90-bd"/>
</dbReference>
<keyword evidence="3" id="KW-0963">Cytoplasm</keyword>
<evidence type="ECO:0000256" key="1">
    <source>
        <dbReference type="ARBA" id="ARBA00004496"/>
    </source>
</evidence>
<reference evidence="10" key="1">
    <citation type="submission" date="2021-06" db="EMBL/GenBank/DDBJ databases">
        <authorList>
            <person name="Kallberg Y."/>
            <person name="Tangrot J."/>
            <person name="Rosling A."/>
        </authorList>
    </citation>
    <scope>NUCLEOTIDE SEQUENCE</scope>
    <source>
        <strain evidence="10">AZ414A</strain>
    </source>
</reference>
<evidence type="ECO:0000256" key="2">
    <source>
        <dbReference type="ARBA" id="ARBA00006222"/>
    </source>
</evidence>
<accession>A0A9N9B6V8</accession>
<dbReference type="PANTHER" id="PTHR12800">
    <property type="entry name" value="CDC37-RELATED"/>
    <property type="match status" value="1"/>
</dbReference>
<dbReference type="SMART" id="SM01070">
    <property type="entry name" value="CDC37_M"/>
    <property type="match status" value="1"/>
</dbReference>
<dbReference type="GO" id="GO:0005737">
    <property type="term" value="C:cytoplasm"/>
    <property type="evidence" value="ECO:0007669"/>
    <property type="project" value="UniProtKB-SubCell"/>
</dbReference>
<evidence type="ECO:0000256" key="3">
    <source>
        <dbReference type="ARBA" id="ARBA00022490"/>
    </source>
</evidence>
<protein>
    <recommendedName>
        <fullName evidence="5">Hsp90 chaperone protein kinase-targeting subunit</fullName>
    </recommendedName>
</protein>
<keyword evidence="11" id="KW-1185">Reference proteome</keyword>
<dbReference type="InterPro" id="IPR013873">
    <property type="entry name" value="Cdc37_C"/>
</dbReference>
<feature type="compositionally biased region" description="Basic and acidic residues" evidence="7">
    <location>
        <begin position="398"/>
        <end position="407"/>
    </location>
</feature>
<dbReference type="Gene3D" id="1.20.58.610">
    <property type="entry name" value="Cdc37, Hsp90 binding domain"/>
    <property type="match status" value="1"/>
</dbReference>
<dbReference type="Pfam" id="PF03234">
    <property type="entry name" value="CDC37_N"/>
    <property type="match status" value="1"/>
</dbReference>
<dbReference type="EMBL" id="CAJVPK010000892">
    <property type="protein sequence ID" value="CAG8557464.1"/>
    <property type="molecule type" value="Genomic_DNA"/>
</dbReference>
<feature type="domain" description="Cdc37 Hsp90 binding" evidence="9">
    <location>
        <begin position="495"/>
        <end position="655"/>
    </location>
</feature>
<dbReference type="Pfam" id="PF08564">
    <property type="entry name" value="CDC37_C"/>
    <property type="match status" value="1"/>
</dbReference>
<dbReference type="AlphaFoldDB" id="A0A9N9B6V8"/>
<gene>
    <name evidence="10" type="ORF">DEBURN_LOCUS7413</name>
</gene>
<dbReference type="OrthoDB" id="10065185at2759"/>
<evidence type="ECO:0000259" key="9">
    <source>
        <dbReference type="SMART" id="SM01070"/>
    </source>
</evidence>
<comment type="caution">
    <text evidence="10">The sequence shown here is derived from an EMBL/GenBank/DDBJ whole genome shotgun (WGS) entry which is preliminary data.</text>
</comment>
<comment type="subcellular location">
    <subcellularLocation>
        <location evidence="1">Cytoplasm</location>
    </subcellularLocation>
</comment>
<dbReference type="GO" id="GO:0051087">
    <property type="term" value="F:protein-folding chaperone binding"/>
    <property type="evidence" value="ECO:0007669"/>
    <property type="project" value="TreeGrafter"/>
</dbReference>
<evidence type="ECO:0000256" key="6">
    <source>
        <dbReference type="SAM" id="Coils"/>
    </source>
</evidence>
<evidence type="ECO:0000256" key="7">
    <source>
        <dbReference type="SAM" id="MobiDB-lite"/>
    </source>
</evidence>
<sequence>MTEMGDEFDIYNDDNFGANDVQDDLYAEILEDDNRPLKRSRRDTDLNYDHSEHHTGHEEKDDGDDLFADFGEGDKRYEVKMESNEEVQMMISHNPHEGRTNNNIPRVSSSSNVGQQHMQERRAAANATNALYIGDLNWWTTDEDLRNVAREVGVANDLLEITFYEHKVNGKSRGKVQDRLESIEITGKKCLVNFTSSANGNPFKTVPKEPPSKGRQAMQQQPSIQRASANLPTRPQGLRPAIDFHQSRGGFRGGQMVTSQRDFFAPPIAPSAAYTGFATTGRSGYMNGFGATGDASYNMNPMMSRGGMMGMRGQPVGPVRRGMMGGRGVMRGGYGEDYMSGNMGTGMGANMGGFNAAPGYPAPHFNPAFFDQGFGGDDVPVAPRGQRGYDGITHGMKRTREDDDRGHMDGRASFIRWKQADIHAKREERARKIEFLKQQISQNESLLERISNMVKQLEMEGIDSFMRTIEQLLKIQEEVKHESPDKTGFDKAVVNTVKRPELTKPKKKTAKKTKDVEVLNPNVQMKPLDDKNVILSDIARQFAEINDYDKSLQFITKHPEVVSQEVVDQILGEAFRAQLKGKAKYAKRCVHQGWLLQYCQKLGKDGVTIFFKRISSPDPQAREIFLKDVNETYERIIERCKVMNEEKPQQTQVEQIQIEITDPNSSLNVRIPDENSDKYPIYMTLPEDFREALKTDDIKKINKVLGEMSSEDAEKVLEICGEAEVLTIEETLTVEEPSTIKKSEES</sequence>
<feature type="region of interest" description="Disordered" evidence="7">
    <location>
        <begin position="201"/>
        <end position="221"/>
    </location>
</feature>
<dbReference type="InterPro" id="IPR013855">
    <property type="entry name" value="Cdc37_N_dom"/>
</dbReference>
<dbReference type="GO" id="GO:0051082">
    <property type="term" value="F:unfolded protein binding"/>
    <property type="evidence" value="ECO:0007669"/>
    <property type="project" value="TreeGrafter"/>
</dbReference>
<dbReference type="GO" id="GO:0031072">
    <property type="term" value="F:heat shock protein binding"/>
    <property type="evidence" value="ECO:0007669"/>
    <property type="project" value="TreeGrafter"/>
</dbReference>
<dbReference type="GO" id="GO:0050821">
    <property type="term" value="P:protein stabilization"/>
    <property type="evidence" value="ECO:0007669"/>
    <property type="project" value="TreeGrafter"/>
</dbReference>
<dbReference type="InterPro" id="IPR004918">
    <property type="entry name" value="Cdc37"/>
</dbReference>
<dbReference type="SUPFAM" id="SSF54928">
    <property type="entry name" value="RNA-binding domain, RBD"/>
    <property type="match status" value="1"/>
</dbReference>
<dbReference type="PANTHER" id="PTHR12800:SF4">
    <property type="entry name" value="HSP90 CO-CHAPERONE CDC37"/>
    <property type="match status" value="1"/>
</dbReference>